<dbReference type="AlphaFoldDB" id="A0AAV7L6K0"/>
<keyword evidence="2" id="KW-1185">Reference proteome</keyword>
<accession>A0AAV7L6K0</accession>
<organism evidence="1 2">
    <name type="scientific">Pleurodeles waltl</name>
    <name type="common">Iberian ribbed newt</name>
    <dbReference type="NCBI Taxonomy" id="8319"/>
    <lineage>
        <taxon>Eukaryota</taxon>
        <taxon>Metazoa</taxon>
        <taxon>Chordata</taxon>
        <taxon>Craniata</taxon>
        <taxon>Vertebrata</taxon>
        <taxon>Euteleostomi</taxon>
        <taxon>Amphibia</taxon>
        <taxon>Batrachia</taxon>
        <taxon>Caudata</taxon>
        <taxon>Salamandroidea</taxon>
        <taxon>Salamandridae</taxon>
        <taxon>Pleurodelinae</taxon>
        <taxon>Pleurodeles</taxon>
    </lineage>
</organism>
<evidence type="ECO:0000313" key="1">
    <source>
        <dbReference type="EMBL" id="KAJ1085909.1"/>
    </source>
</evidence>
<evidence type="ECO:0000313" key="2">
    <source>
        <dbReference type="Proteomes" id="UP001066276"/>
    </source>
</evidence>
<dbReference type="PANTHER" id="PTHR11505">
    <property type="entry name" value="L1 TRANSPOSABLE ELEMENT-RELATED"/>
    <property type="match status" value="1"/>
</dbReference>
<proteinExistence type="predicted"/>
<sequence>MMHIRTLAMERILQEIAAVGHHLEVMDSKIMDLATAFHSIWSDIASFNNKVTNLDHRLTEVEGQLAVLSERDSELQVLHAKRTDLEDRSRRDNVRFFGIPERQDGTDIRAYLKDLLTELAGLTFSPALEFQRVHRIGLIHKQT</sequence>
<dbReference type="Proteomes" id="UP001066276">
    <property type="component" value="Chromosome 12"/>
</dbReference>
<gene>
    <name evidence="1" type="ORF">NDU88_006033</name>
</gene>
<dbReference type="InterPro" id="IPR004244">
    <property type="entry name" value="Transposase_22"/>
</dbReference>
<dbReference type="Gene3D" id="3.30.70.1820">
    <property type="entry name" value="L1 transposable element, RRM domain"/>
    <property type="match status" value="1"/>
</dbReference>
<comment type="caution">
    <text evidence="1">The sequence shown here is derived from an EMBL/GenBank/DDBJ whole genome shotgun (WGS) entry which is preliminary data.</text>
</comment>
<protein>
    <submittedName>
        <fullName evidence="1">Uncharacterized protein</fullName>
    </submittedName>
</protein>
<name>A0AAV7L6K0_PLEWA</name>
<dbReference type="EMBL" id="JANPWB010000016">
    <property type="protein sequence ID" value="KAJ1085909.1"/>
    <property type="molecule type" value="Genomic_DNA"/>
</dbReference>
<reference evidence="1" key="1">
    <citation type="journal article" date="2022" name="bioRxiv">
        <title>Sequencing and chromosome-scale assembly of the giantPleurodeles waltlgenome.</title>
        <authorList>
            <person name="Brown T."/>
            <person name="Elewa A."/>
            <person name="Iarovenko S."/>
            <person name="Subramanian E."/>
            <person name="Araus A.J."/>
            <person name="Petzold A."/>
            <person name="Susuki M."/>
            <person name="Suzuki K.-i.T."/>
            <person name="Hayashi T."/>
            <person name="Toyoda A."/>
            <person name="Oliveira C."/>
            <person name="Osipova E."/>
            <person name="Leigh N.D."/>
            <person name="Simon A."/>
            <person name="Yun M.H."/>
        </authorList>
    </citation>
    <scope>NUCLEOTIDE SEQUENCE</scope>
    <source>
        <strain evidence="1">20211129_DDA</strain>
        <tissue evidence="1">Liver</tissue>
    </source>
</reference>